<gene>
    <name evidence="2" type="ORF">FEM48_Zijuj12G0147200</name>
</gene>
<dbReference type="OrthoDB" id="2016966at2759"/>
<evidence type="ECO:0000313" key="2">
    <source>
        <dbReference type="EMBL" id="KAH7512973.1"/>
    </source>
</evidence>
<sequence>MDVSSHWDKLESQSVDSFEGLQSFVNQEQWPDDTEHDGLVNELENALAETLCIQEAEEMEHASNGVNISNMDERNECGSSTTELGKSSQKLLLKSATFPCPNMTLPRHSSSGEKPENATKGLFSGDSPHNACTRSISLPTPSELVSAMKGSREKRGAPPKKLTVSWAPDVYDPTPNSMSHTVKGGKKQQKHKNNRKNWKKDGKKGQRGNSSRGKDKKQQRKPVGSSDRSSKPFDACVRIVEANNGFDDITVGSPDPQSYCGSSFLKKSLANMHYPVAEAL</sequence>
<feature type="region of interest" description="Disordered" evidence="1">
    <location>
        <begin position="102"/>
        <end position="233"/>
    </location>
</feature>
<feature type="region of interest" description="Disordered" evidence="1">
    <location>
        <begin position="20"/>
        <end position="39"/>
    </location>
</feature>
<reference evidence="2" key="1">
    <citation type="journal article" date="2021" name="Front. Plant Sci.">
        <title>Chromosome-Scale Genome Assembly for Chinese Sour Jujube and Insights Into Its Genome Evolution and Domestication Signature.</title>
        <authorList>
            <person name="Shen L.-Y."/>
            <person name="Luo H."/>
            <person name="Wang X.-L."/>
            <person name="Wang X.-M."/>
            <person name="Qiu X.-J."/>
            <person name="Liu H."/>
            <person name="Zhou S.-S."/>
            <person name="Jia K.-H."/>
            <person name="Nie S."/>
            <person name="Bao Y.-T."/>
            <person name="Zhang R.-G."/>
            <person name="Yun Q.-Z."/>
            <person name="Chai Y.-H."/>
            <person name="Lu J.-Y."/>
            <person name="Li Y."/>
            <person name="Zhao S.-W."/>
            <person name="Mao J.-F."/>
            <person name="Jia S.-G."/>
            <person name="Mao Y.-M."/>
        </authorList>
    </citation>
    <scope>NUCLEOTIDE SEQUENCE</scope>
    <source>
        <strain evidence="2">AT0</strain>
        <tissue evidence="2">Leaf</tissue>
    </source>
</reference>
<protein>
    <submittedName>
        <fullName evidence="2">Uncharacterized protein</fullName>
    </submittedName>
</protein>
<dbReference type="PANTHER" id="PTHR34952">
    <property type="entry name" value="OS05G0113500 PROTEIN"/>
    <property type="match status" value="1"/>
</dbReference>
<dbReference type="PANTHER" id="PTHR34952:SF2">
    <property type="entry name" value="OS05G0113500 PROTEIN"/>
    <property type="match status" value="1"/>
</dbReference>
<feature type="compositionally biased region" description="Polar residues" evidence="1">
    <location>
        <begin position="130"/>
        <end position="140"/>
    </location>
</feature>
<evidence type="ECO:0000256" key="1">
    <source>
        <dbReference type="SAM" id="MobiDB-lite"/>
    </source>
</evidence>
<feature type="compositionally biased region" description="Basic residues" evidence="1">
    <location>
        <begin position="183"/>
        <end position="198"/>
    </location>
</feature>
<dbReference type="AlphaFoldDB" id="A0A978UDY0"/>
<dbReference type="Proteomes" id="UP000813462">
    <property type="component" value="Unassembled WGS sequence"/>
</dbReference>
<feature type="region of interest" description="Disordered" evidence="1">
    <location>
        <begin position="68"/>
        <end position="87"/>
    </location>
</feature>
<evidence type="ECO:0000313" key="3">
    <source>
        <dbReference type="Proteomes" id="UP000813462"/>
    </source>
</evidence>
<comment type="caution">
    <text evidence="2">The sequence shown here is derived from an EMBL/GenBank/DDBJ whole genome shotgun (WGS) entry which is preliminary data.</text>
</comment>
<name>A0A978UDY0_ZIZJJ</name>
<accession>A0A978UDY0</accession>
<dbReference type="EMBL" id="JAEACU010000012">
    <property type="protein sequence ID" value="KAH7512973.1"/>
    <property type="molecule type" value="Genomic_DNA"/>
</dbReference>
<organism evidence="2 3">
    <name type="scientific">Ziziphus jujuba var. spinosa</name>
    <dbReference type="NCBI Taxonomy" id="714518"/>
    <lineage>
        <taxon>Eukaryota</taxon>
        <taxon>Viridiplantae</taxon>
        <taxon>Streptophyta</taxon>
        <taxon>Embryophyta</taxon>
        <taxon>Tracheophyta</taxon>
        <taxon>Spermatophyta</taxon>
        <taxon>Magnoliopsida</taxon>
        <taxon>eudicotyledons</taxon>
        <taxon>Gunneridae</taxon>
        <taxon>Pentapetalae</taxon>
        <taxon>rosids</taxon>
        <taxon>fabids</taxon>
        <taxon>Rosales</taxon>
        <taxon>Rhamnaceae</taxon>
        <taxon>Paliureae</taxon>
        <taxon>Ziziphus</taxon>
    </lineage>
</organism>
<proteinExistence type="predicted"/>